<comment type="cofactor">
    <cofactor evidence="3">
        <name>(R)-lipoate</name>
        <dbReference type="ChEBI" id="CHEBI:83088"/>
    </cofactor>
    <text evidence="3">Binds 1 lipoyl cofactor covalently.</text>
</comment>
<dbReference type="InterPro" id="IPR011053">
    <property type="entry name" value="Single_hybrid_motif"/>
</dbReference>
<name>A0A510V7Z3_9CELL</name>
<evidence type="ECO:0000313" key="7">
    <source>
        <dbReference type="Proteomes" id="UP000321118"/>
    </source>
</evidence>
<sequence length="123" mass="12810">MTELPTHLHYTVEHEWLDDGAPATVGITGIAADALGDIVYLELPAVGEEINAGAVVGEIESTKSVSELYSPVSGTVVEINQAAVDDPSVVNSDPYGQGWLLKVDVTSTGPLLTADEYTAQNAG</sequence>
<comment type="subunit">
    <text evidence="3">The glycine cleavage system is composed of four proteins: P, T, L and H.</text>
</comment>
<dbReference type="GO" id="GO:0009249">
    <property type="term" value="P:protein lipoylation"/>
    <property type="evidence" value="ECO:0007669"/>
    <property type="project" value="TreeGrafter"/>
</dbReference>
<accession>A0A510V7Z3</accession>
<dbReference type="CDD" id="cd06848">
    <property type="entry name" value="GCS_H"/>
    <property type="match status" value="1"/>
</dbReference>
<dbReference type="InterPro" id="IPR033753">
    <property type="entry name" value="GCV_H/Fam206"/>
</dbReference>
<keyword evidence="2 3" id="KW-0450">Lipoyl</keyword>
<dbReference type="NCBIfam" id="NF002270">
    <property type="entry name" value="PRK01202.1"/>
    <property type="match status" value="1"/>
</dbReference>
<dbReference type="InterPro" id="IPR017453">
    <property type="entry name" value="GCV_H_sub"/>
</dbReference>
<dbReference type="GO" id="GO:0005960">
    <property type="term" value="C:glycine cleavage complex"/>
    <property type="evidence" value="ECO:0007669"/>
    <property type="project" value="InterPro"/>
</dbReference>
<evidence type="ECO:0000313" key="6">
    <source>
        <dbReference type="EMBL" id="GEK22997.1"/>
    </source>
</evidence>
<evidence type="ECO:0000256" key="2">
    <source>
        <dbReference type="ARBA" id="ARBA00022823"/>
    </source>
</evidence>
<dbReference type="RefSeq" id="WP_146929990.1">
    <property type="nucleotide sequence ID" value="NZ_BJUB01000012.1"/>
</dbReference>
<dbReference type="AlphaFoldDB" id="A0A510V7Z3"/>
<comment type="similarity">
    <text evidence="1 3">Belongs to the GcvH family.</text>
</comment>
<dbReference type="EMBL" id="BJUB01000012">
    <property type="protein sequence ID" value="GEK22997.1"/>
    <property type="molecule type" value="Genomic_DNA"/>
</dbReference>
<reference evidence="6 7" key="1">
    <citation type="submission" date="2019-07" db="EMBL/GenBank/DDBJ databases">
        <title>Whole genome shotgun sequence of Cellulomonas xylanilytica NBRC 101102.</title>
        <authorList>
            <person name="Hosoyama A."/>
            <person name="Uohara A."/>
            <person name="Ohji S."/>
            <person name="Ichikawa N."/>
        </authorList>
    </citation>
    <scope>NUCLEOTIDE SEQUENCE [LARGE SCALE GENOMIC DNA]</scope>
    <source>
        <strain evidence="6 7">NBRC 101102</strain>
    </source>
</reference>
<dbReference type="InterPro" id="IPR000089">
    <property type="entry name" value="Biotin_lipoyl"/>
</dbReference>
<evidence type="ECO:0000256" key="4">
    <source>
        <dbReference type="PIRSR" id="PIRSR617453-50"/>
    </source>
</evidence>
<dbReference type="PANTHER" id="PTHR11715">
    <property type="entry name" value="GLYCINE CLEAVAGE SYSTEM H PROTEIN"/>
    <property type="match status" value="1"/>
</dbReference>
<feature type="modified residue" description="N6-lipoyllysine" evidence="3 4">
    <location>
        <position position="63"/>
    </location>
</feature>
<dbReference type="GO" id="GO:0019464">
    <property type="term" value="P:glycine decarboxylation via glycine cleavage system"/>
    <property type="evidence" value="ECO:0007669"/>
    <property type="project" value="UniProtKB-UniRule"/>
</dbReference>
<dbReference type="SUPFAM" id="SSF51230">
    <property type="entry name" value="Single hybrid motif"/>
    <property type="match status" value="1"/>
</dbReference>
<dbReference type="PROSITE" id="PS00189">
    <property type="entry name" value="LIPOYL"/>
    <property type="match status" value="1"/>
</dbReference>
<dbReference type="InterPro" id="IPR003016">
    <property type="entry name" value="2-oxoA_DH_lipoyl-BS"/>
</dbReference>
<organism evidence="6 7">
    <name type="scientific">Cellulomonas xylanilytica</name>
    <dbReference type="NCBI Taxonomy" id="233583"/>
    <lineage>
        <taxon>Bacteria</taxon>
        <taxon>Bacillati</taxon>
        <taxon>Actinomycetota</taxon>
        <taxon>Actinomycetes</taxon>
        <taxon>Micrococcales</taxon>
        <taxon>Cellulomonadaceae</taxon>
        <taxon>Cellulomonas</taxon>
    </lineage>
</organism>
<evidence type="ECO:0000259" key="5">
    <source>
        <dbReference type="PROSITE" id="PS50968"/>
    </source>
</evidence>
<feature type="domain" description="Lipoyl-binding" evidence="5">
    <location>
        <begin position="22"/>
        <end position="104"/>
    </location>
</feature>
<comment type="function">
    <text evidence="3">The glycine cleavage system catalyzes the degradation of glycine. The H protein shuttles the methylamine group of glycine from the P protein to the T protein.</text>
</comment>
<evidence type="ECO:0000256" key="1">
    <source>
        <dbReference type="ARBA" id="ARBA00009249"/>
    </source>
</evidence>
<gene>
    <name evidence="3 6" type="primary">gcvH</name>
    <name evidence="6" type="ORF">CXY01_35170</name>
</gene>
<evidence type="ECO:0000256" key="3">
    <source>
        <dbReference type="HAMAP-Rule" id="MF_00272"/>
    </source>
</evidence>
<dbReference type="PANTHER" id="PTHR11715:SF3">
    <property type="entry name" value="GLYCINE CLEAVAGE SYSTEM H PROTEIN-RELATED"/>
    <property type="match status" value="1"/>
</dbReference>
<protein>
    <recommendedName>
        <fullName evidence="3">Glycine cleavage system H protein</fullName>
    </recommendedName>
</protein>
<dbReference type="InterPro" id="IPR002930">
    <property type="entry name" value="GCV_H"/>
</dbReference>
<dbReference type="Pfam" id="PF01597">
    <property type="entry name" value="GCV_H"/>
    <property type="match status" value="1"/>
</dbReference>
<dbReference type="NCBIfam" id="TIGR00527">
    <property type="entry name" value="gcvH"/>
    <property type="match status" value="1"/>
</dbReference>
<dbReference type="HAMAP" id="MF_00272">
    <property type="entry name" value="GcvH"/>
    <property type="match status" value="1"/>
</dbReference>
<dbReference type="Gene3D" id="2.40.50.100">
    <property type="match status" value="1"/>
</dbReference>
<dbReference type="Proteomes" id="UP000321118">
    <property type="component" value="Unassembled WGS sequence"/>
</dbReference>
<dbReference type="GO" id="GO:0005829">
    <property type="term" value="C:cytosol"/>
    <property type="evidence" value="ECO:0007669"/>
    <property type="project" value="TreeGrafter"/>
</dbReference>
<comment type="caution">
    <text evidence="6">The sequence shown here is derived from an EMBL/GenBank/DDBJ whole genome shotgun (WGS) entry which is preliminary data.</text>
</comment>
<keyword evidence="7" id="KW-1185">Reference proteome</keyword>
<dbReference type="PROSITE" id="PS50968">
    <property type="entry name" value="BIOTINYL_LIPOYL"/>
    <property type="match status" value="1"/>
</dbReference>
<dbReference type="OrthoDB" id="9796712at2"/>
<proteinExistence type="inferred from homology"/>